<organism evidence="2 3">
    <name type="scientific">Hymenobacter daecheongensis DSM 21074</name>
    <dbReference type="NCBI Taxonomy" id="1121955"/>
    <lineage>
        <taxon>Bacteria</taxon>
        <taxon>Pseudomonadati</taxon>
        <taxon>Bacteroidota</taxon>
        <taxon>Cytophagia</taxon>
        <taxon>Cytophagales</taxon>
        <taxon>Hymenobacteraceae</taxon>
        <taxon>Hymenobacter</taxon>
    </lineage>
</organism>
<dbReference type="InterPro" id="IPR011990">
    <property type="entry name" value="TPR-like_helical_dom_sf"/>
</dbReference>
<accession>A0A1M6CC61</accession>
<gene>
    <name evidence="2" type="ORF">SAMN02745146_1105</name>
</gene>
<name>A0A1M6CC61_9BACT</name>
<feature type="transmembrane region" description="Helical" evidence="1">
    <location>
        <begin position="384"/>
        <end position="402"/>
    </location>
</feature>
<dbReference type="AlphaFoldDB" id="A0A1M6CC61"/>
<dbReference type="Proteomes" id="UP000184418">
    <property type="component" value="Unassembled WGS sequence"/>
</dbReference>
<dbReference type="EMBL" id="FQYN01000002">
    <property type="protein sequence ID" value="SHI58589.1"/>
    <property type="molecule type" value="Genomic_DNA"/>
</dbReference>
<feature type="transmembrane region" description="Helical" evidence="1">
    <location>
        <begin position="144"/>
        <end position="164"/>
    </location>
</feature>
<evidence type="ECO:0000313" key="2">
    <source>
        <dbReference type="EMBL" id="SHI58589.1"/>
    </source>
</evidence>
<keyword evidence="3" id="KW-1185">Reference proteome</keyword>
<feature type="transmembrane region" description="Helical" evidence="1">
    <location>
        <begin position="114"/>
        <end position="132"/>
    </location>
</feature>
<feature type="transmembrane region" description="Helical" evidence="1">
    <location>
        <begin position="89"/>
        <end position="107"/>
    </location>
</feature>
<feature type="transmembrane region" description="Helical" evidence="1">
    <location>
        <begin position="344"/>
        <end position="364"/>
    </location>
</feature>
<keyword evidence="1" id="KW-1133">Transmembrane helix</keyword>
<feature type="transmembrane region" description="Helical" evidence="1">
    <location>
        <begin position="12"/>
        <end position="33"/>
    </location>
</feature>
<proteinExistence type="predicted"/>
<feature type="transmembrane region" description="Helical" evidence="1">
    <location>
        <begin position="243"/>
        <end position="264"/>
    </location>
</feature>
<reference evidence="2 3" key="1">
    <citation type="submission" date="2016-11" db="EMBL/GenBank/DDBJ databases">
        <authorList>
            <person name="Jaros S."/>
            <person name="Januszkiewicz K."/>
            <person name="Wedrychowicz H."/>
        </authorList>
    </citation>
    <scope>NUCLEOTIDE SEQUENCE [LARGE SCALE GENOMIC DNA]</scope>
    <source>
        <strain evidence="2 3">DSM 21074</strain>
    </source>
</reference>
<dbReference type="RefSeq" id="WP_073106319.1">
    <property type="nucleotide sequence ID" value="NZ_FQYN01000002.1"/>
</dbReference>
<feature type="transmembrane region" description="Helical" evidence="1">
    <location>
        <begin position="314"/>
        <end position="332"/>
    </location>
</feature>
<evidence type="ECO:0000256" key="1">
    <source>
        <dbReference type="SAM" id="Phobius"/>
    </source>
</evidence>
<feature type="transmembrane region" description="Helical" evidence="1">
    <location>
        <begin position="199"/>
        <end position="223"/>
    </location>
</feature>
<sequence>MPNSSSRSIWRGPLLVLGLLAGLATALAFYHYFTGDDYTLRVQEVTQLKPVPLVVQQVLVGLDALPVRANGYLATQTHDVSGPFVRADAAAALLVLLAACLAYYLAVVSTLPRATFVAGMALLIFLLMSLNADLLGLIDSREQYFLIVMLLALGLPAFGFHAFWTQVPLGPRLLVFGALVAALGTFIFLRTAYPSDTTALHLVSFATASGAIIVALLVLWVAFENIQGLLWFNTQAENPGSRFGLLPFVLASGLYLGMLFLYYWNNGEVFILPNVRLEPLVLLLPAVAIGWLSLRRRAATYGAWVPYWPGAAHLYLILTALAAGFLGYAFATANDPLLSATRDFTALALLMVGAAFLLYVLVNFGPLIKQRLRVYRVVYEPRRLPFYAVYLLGLAGIFAVELRNNFFVLDQVRAGYYNNLGDLTRLQSEQPRADALALLAERYYAESDALDLHNHRASWGRAALYRFRSQRQNEINALRRAQSRQPAEKISLRLAALFNEPTDFFDRLRLLREGLKTAPRSARLTNDLAQLYTRSTITDSVNHYFNQAEALAPNNPVTPVNKLAYMLQQQDLRTAQKLLRSVSADDRNAAWQSNAQLLQQLLGAPLAARPVRLPAAPLDAAHFAWLYHDGLRRAVRGDSSQLRPISRLAADPANSSYAEQLAFLQALTKYYAGRPAAAQTDLQPLAAGNTPGSAFYQNLGALWLLEQQLPASAAVRFQQAARNGYPEALLFRAYAQALNGQPDSARASARKAQLQKTTDLPRRAGHLLAALNFDFNQSTPLASDSGRAQYLVLRGGELPAASLLQAATVLGTPAAREAALLAQLPRALRAGQVAAAQEAIRKIVLAVTAHTLAASRWNIVRGEAYLRAGQLAELRRFLPTAYFAPLHRAYPLYYRAALAAAEAKPDAAALYAKLMRDAPFLEEAVLGAADFFARRQNHLEAYNILLTGLAHNPESIALLQAYCLATIPAGLTAYAAEPLEKLSKLLSPAEYRTFHTQYEARRSAQAAASAPWN</sequence>
<evidence type="ECO:0000313" key="3">
    <source>
        <dbReference type="Proteomes" id="UP000184418"/>
    </source>
</evidence>
<evidence type="ECO:0008006" key="4">
    <source>
        <dbReference type="Google" id="ProtNLM"/>
    </source>
</evidence>
<protein>
    <recommendedName>
        <fullName evidence="4">Tetratricopeptide repeat-containing protein</fullName>
    </recommendedName>
</protein>
<dbReference type="Gene3D" id="1.25.40.10">
    <property type="entry name" value="Tetratricopeptide repeat domain"/>
    <property type="match status" value="1"/>
</dbReference>
<dbReference type="OrthoDB" id="973593at2"/>
<keyword evidence="1" id="KW-0812">Transmembrane</keyword>
<dbReference type="STRING" id="1121955.SAMN02745146_1105"/>
<feature type="transmembrane region" description="Helical" evidence="1">
    <location>
        <begin position="173"/>
        <end position="193"/>
    </location>
</feature>
<keyword evidence="1" id="KW-0472">Membrane</keyword>
<feature type="transmembrane region" description="Helical" evidence="1">
    <location>
        <begin position="276"/>
        <end position="294"/>
    </location>
</feature>